<evidence type="ECO:0000313" key="2">
    <source>
        <dbReference type="Proteomes" id="UP000707352"/>
    </source>
</evidence>
<comment type="caution">
    <text evidence="1">The sequence shown here is derived from an EMBL/GenBank/DDBJ whole genome shotgun (WGS) entry which is preliminary data.</text>
</comment>
<gene>
    <name evidence="1" type="ORF">HB375_17740</name>
</gene>
<organism evidence="1 2">
    <name type="scientific">Microvirga terricola</name>
    <dbReference type="NCBI Taxonomy" id="2719797"/>
    <lineage>
        <taxon>Bacteria</taxon>
        <taxon>Pseudomonadati</taxon>
        <taxon>Pseudomonadota</taxon>
        <taxon>Alphaproteobacteria</taxon>
        <taxon>Hyphomicrobiales</taxon>
        <taxon>Methylobacteriaceae</taxon>
        <taxon>Microvirga</taxon>
    </lineage>
</organism>
<keyword evidence="2" id="KW-1185">Reference proteome</keyword>
<sequence>MSKRRTVLLALNIALAAAVSLSISLPEPLLSYSTGESRAAGVQLEAPVVRQTPPPSLDRPVFRTAFVAASAPAGEIAMPEIRLVGVLLAEDARIAFIEQAGASLKRVGEGDEVDGWAVTSVDSHALTLSNQNRIAVYKLDSDSEQ</sequence>
<dbReference type="Proteomes" id="UP000707352">
    <property type="component" value="Unassembled WGS sequence"/>
</dbReference>
<protein>
    <recommendedName>
        <fullName evidence="3">General secretion pathway protein GspC</fullName>
    </recommendedName>
</protein>
<reference evidence="1 2" key="1">
    <citation type="submission" date="2020-03" db="EMBL/GenBank/DDBJ databases">
        <title>The genome sequence of Microvirga sp. c23x22.</title>
        <authorList>
            <person name="Zhang X."/>
        </authorList>
    </citation>
    <scope>NUCLEOTIDE SEQUENCE [LARGE SCALE GENOMIC DNA]</scope>
    <source>
        <strain evidence="2">c23x22</strain>
    </source>
</reference>
<dbReference type="RefSeq" id="WP_167674438.1">
    <property type="nucleotide sequence ID" value="NZ_JAATJS010000009.1"/>
</dbReference>
<evidence type="ECO:0000313" key="1">
    <source>
        <dbReference type="EMBL" id="NIX78439.1"/>
    </source>
</evidence>
<evidence type="ECO:0008006" key="3">
    <source>
        <dbReference type="Google" id="ProtNLM"/>
    </source>
</evidence>
<accession>A0ABX0VGL1</accession>
<name>A0ABX0VGL1_9HYPH</name>
<dbReference type="EMBL" id="JAATJS010000009">
    <property type="protein sequence ID" value="NIX78439.1"/>
    <property type="molecule type" value="Genomic_DNA"/>
</dbReference>
<proteinExistence type="predicted"/>